<keyword evidence="1" id="KW-0175">Coiled coil</keyword>
<dbReference type="AlphaFoldDB" id="A0A806TPW6"/>
<dbReference type="EMBL" id="CP010586">
    <property type="protein sequence ID" value="AKP75267.1"/>
    <property type="molecule type" value="Genomic_DNA"/>
</dbReference>
<proteinExistence type="predicted"/>
<protein>
    <submittedName>
        <fullName evidence="2">Uncharacterized protein</fullName>
    </submittedName>
</protein>
<feature type="coiled-coil region" evidence="1">
    <location>
        <begin position="10"/>
        <end position="138"/>
    </location>
</feature>
<dbReference type="Proteomes" id="UP000036410">
    <property type="component" value="Chromosome"/>
</dbReference>
<name>A0A806TPW6_PRIMG</name>
<gene>
    <name evidence="2" type="ORF">AS52_00246</name>
</gene>
<evidence type="ECO:0000313" key="3">
    <source>
        <dbReference type="Proteomes" id="UP000036410"/>
    </source>
</evidence>
<dbReference type="RefSeq" id="WP_049162708.1">
    <property type="nucleotide sequence ID" value="NZ_CP010586.1"/>
</dbReference>
<evidence type="ECO:0000256" key="1">
    <source>
        <dbReference type="SAM" id="Coils"/>
    </source>
</evidence>
<accession>A0A806TPW6</accession>
<organism evidence="2 3">
    <name type="scientific">Priestia megaterium Q3</name>
    <dbReference type="NCBI Taxonomy" id="1452722"/>
    <lineage>
        <taxon>Bacteria</taxon>
        <taxon>Bacillati</taxon>
        <taxon>Bacillota</taxon>
        <taxon>Bacilli</taxon>
        <taxon>Bacillales</taxon>
        <taxon>Bacillaceae</taxon>
        <taxon>Priestia</taxon>
    </lineage>
</organism>
<evidence type="ECO:0000313" key="2">
    <source>
        <dbReference type="EMBL" id="AKP75267.1"/>
    </source>
</evidence>
<reference evidence="2 3" key="1">
    <citation type="submission" date="2015-01" db="EMBL/GenBank/DDBJ databases">
        <title>Genome sequence of bacillus megaterium Q3.</title>
        <authorList>
            <person name="Wang Y."/>
            <person name="Luo K."/>
            <person name="Bai L."/>
            <person name="Luo F."/>
        </authorList>
    </citation>
    <scope>NUCLEOTIDE SEQUENCE [LARGE SCALE GENOMIC DNA]</scope>
    <source>
        <strain evidence="2 3">Q3</strain>
    </source>
</reference>
<sequence>MKKLFKGDAVKRVNNLLDKGEKRRAKLEEKVAKLQEEQNAMHQAVMDDFNESILEDKEPNKRLTNDLNKVREDLQSAQFQLSQIDAVIEAELEKSKADIDRERREFTESKRDEFREIYDELNQAKIAYLEKLVEYREKKSEYVGEHWKTFRDISHRLSLGTVDPREQFKLSIGMRYQRHDAYSPILTLDEHRDAFLEGRVPKKKDAFKK</sequence>